<accession>A0A5A7PPN4</accession>
<name>A0A5A7PPN4_STRAF</name>
<gene>
    <name evidence="1" type="ORF">STAS_10838</name>
</gene>
<evidence type="ECO:0000313" key="1">
    <source>
        <dbReference type="EMBL" id="GER34606.1"/>
    </source>
</evidence>
<reference evidence="2" key="1">
    <citation type="journal article" date="2019" name="Curr. Biol.">
        <title>Genome Sequence of Striga asiatica Provides Insight into the Evolution of Plant Parasitism.</title>
        <authorList>
            <person name="Yoshida S."/>
            <person name="Kim S."/>
            <person name="Wafula E.K."/>
            <person name="Tanskanen J."/>
            <person name="Kim Y.M."/>
            <person name="Honaas L."/>
            <person name="Yang Z."/>
            <person name="Spallek T."/>
            <person name="Conn C.E."/>
            <person name="Ichihashi Y."/>
            <person name="Cheong K."/>
            <person name="Cui S."/>
            <person name="Der J.P."/>
            <person name="Gundlach H."/>
            <person name="Jiao Y."/>
            <person name="Hori C."/>
            <person name="Ishida J.K."/>
            <person name="Kasahara H."/>
            <person name="Kiba T."/>
            <person name="Kim M.S."/>
            <person name="Koo N."/>
            <person name="Laohavisit A."/>
            <person name="Lee Y.H."/>
            <person name="Lumba S."/>
            <person name="McCourt P."/>
            <person name="Mortimer J.C."/>
            <person name="Mutuku J.M."/>
            <person name="Nomura T."/>
            <person name="Sasaki-Sekimoto Y."/>
            <person name="Seto Y."/>
            <person name="Wang Y."/>
            <person name="Wakatake T."/>
            <person name="Sakakibara H."/>
            <person name="Demura T."/>
            <person name="Yamaguchi S."/>
            <person name="Yoneyama K."/>
            <person name="Manabe R.I."/>
            <person name="Nelson D.C."/>
            <person name="Schulman A.H."/>
            <person name="Timko M.P."/>
            <person name="dePamphilis C.W."/>
            <person name="Choi D."/>
            <person name="Shirasu K."/>
        </authorList>
    </citation>
    <scope>NUCLEOTIDE SEQUENCE [LARGE SCALE GENOMIC DNA]</scope>
    <source>
        <strain evidence="2">cv. UVA1</strain>
    </source>
</reference>
<dbReference type="OrthoDB" id="1927586at2759"/>
<keyword evidence="2" id="KW-1185">Reference proteome</keyword>
<dbReference type="PANTHER" id="PTHR15663">
    <property type="entry name" value="COMM DOMAIN-CONTAINING PROTEIN 9"/>
    <property type="match status" value="1"/>
</dbReference>
<dbReference type="EMBL" id="BKCP01004916">
    <property type="protein sequence ID" value="GER34606.1"/>
    <property type="molecule type" value="Genomic_DNA"/>
</dbReference>
<dbReference type="Proteomes" id="UP000325081">
    <property type="component" value="Unassembled WGS sequence"/>
</dbReference>
<sequence>MSDYSVAVVRGDNQICMVHNVLKESAIATETYNVAIDVLREGARKIAHLKKTIAKYNLPSSQGRVSVQDAGSRKVLLPTPDMIPSLWPCQDAVPLPNRFNLNDAGIPVTDSGQPTLTPIAINREGALADNTVVLTCFKSMTWIIENKSPTSKVAIINWKLQDYGKAPSGETEVQFSLTRATLEPMLKSMANISQQLSKPANKAAAINLKIPGATTTGGAEVKFQVSKDTLGSMLRSMAYIREQL</sequence>
<comment type="caution">
    <text evidence="1">The sequence shown here is derived from an EMBL/GenBank/DDBJ whole genome shotgun (WGS) entry which is preliminary data.</text>
</comment>
<protein>
    <submittedName>
        <fullName evidence="1">FAR1-related sequence 3</fullName>
    </submittedName>
</protein>
<dbReference type="InterPro" id="IPR037360">
    <property type="entry name" value="COMMD9"/>
</dbReference>
<proteinExistence type="predicted"/>
<evidence type="ECO:0000313" key="2">
    <source>
        <dbReference type="Proteomes" id="UP000325081"/>
    </source>
</evidence>
<dbReference type="AlphaFoldDB" id="A0A5A7PPN4"/>
<dbReference type="PANTHER" id="PTHR15663:SF6">
    <property type="entry name" value="COMM DOMAIN-CONTAINING PROTEIN-RELATED"/>
    <property type="match status" value="1"/>
</dbReference>
<organism evidence="1 2">
    <name type="scientific">Striga asiatica</name>
    <name type="common">Asiatic witchweed</name>
    <name type="synonym">Buchnera asiatica</name>
    <dbReference type="NCBI Taxonomy" id="4170"/>
    <lineage>
        <taxon>Eukaryota</taxon>
        <taxon>Viridiplantae</taxon>
        <taxon>Streptophyta</taxon>
        <taxon>Embryophyta</taxon>
        <taxon>Tracheophyta</taxon>
        <taxon>Spermatophyta</taxon>
        <taxon>Magnoliopsida</taxon>
        <taxon>eudicotyledons</taxon>
        <taxon>Gunneridae</taxon>
        <taxon>Pentapetalae</taxon>
        <taxon>asterids</taxon>
        <taxon>lamiids</taxon>
        <taxon>Lamiales</taxon>
        <taxon>Orobanchaceae</taxon>
        <taxon>Buchnereae</taxon>
        <taxon>Striga</taxon>
    </lineage>
</organism>